<dbReference type="EMBL" id="FJOG01000037">
    <property type="protein sequence ID" value="CZR66501.1"/>
    <property type="molecule type" value="Genomic_DNA"/>
</dbReference>
<gene>
    <name evidence="2" type="ORF">PAC_16402</name>
</gene>
<evidence type="ECO:0000313" key="2">
    <source>
        <dbReference type="EMBL" id="CZR66501.1"/>
    </source>
</evidence>
<sequence>MLDLSAGFSGIELTWWLGIFGDCLCMLGVQYLLLKTHRARKVLPAEVVPTQPELYAGVACFWLAFLGSIKTLVHTRRGLFWILSSLEVVDHDGLWRVSEILSLNETSVHEASDTKLGLQLFNRVLLTWQLHQALIFVLDTIIPFLKNLNRKPDTTLRTLCSRIRTLVAFLQLITVGHSASSVSPAFQLCIPESDNASLSTTQKIGLQRKQSSSPKKGRTLSWSLTVDKEALDEMKETLGPPGGFGELGFCVAKDEVRFEAMGVGTSFALVFTVEDEVGSVVKPATSRPEVKGKRRKTK</sequence>
<keyword evidence="1" id="KW-0812">Transmembrane</keyword>
<keyword evidence="1" id="KW-1133">Transmembrane helix</keyword>
<organism evidence="2 3">
    <name type="scientific">Phialocephala subalpina</name>
    <dbReference type="NCBI Taxonomy" id="576137"/>
    <lineage>
        <taxon>Eukaryota</taxon>
        <taxon>Fungi</taxon>
        <taxon>Dikarya</taxon>
        <taxon>Ascomycota</taxon>
        <taxon>Pezizomycotina</taxon>
        <taxon>Leotiomycetes</taxon>
        <taxon>Helotiales</taxon>
        <taxon>Mollisiaceae</taxon>
        <taxon>Phialocephala</taxon>
        <taxon>Phialocephala fortinii species complex</taxon>
    </lineage>
</organism>
<proteinExistence type="predicted"/>
<feature type="transmembrane region" description="Helical" evidence="1">
    <location>
        <begin position="13"/>
        <end position="34"/>
    </location>
</feature>
<evidence type="ECO:0000313" key="3">
    <source>
        <dbReference type="Proteomes" id="UP000184330"/>
    </source>
</evidence>
<feature type="transmembrane region" description="Helical" evidence="1">
    <location>
        <begin position="54"/>
        <end position="73"/>
    </location>
</feature>
<dbReference type="AlphaFoldDB" id="A0A1L7XN65"/>
<dbReference type="OrthoDB" id="3552736at2759"/>
<name>A0A1L7XN65_9HELO</name>
<dbReference type="Proteomes" id="UP000184330">
    <property type="component" value="Unassembled WGS sequence"/>
</dbReference>
<keyword evidence="3" id="KW-1185">Reference proteome</keyword>
<evidence type="ECO:0000256" key="1">
    <source>
        <dbReference type="SAM" id="Phobius"/>
    </source>
</evidence>
<reference evidence="2 3" key="1">
    <citation type="submission" date="2016-03" db="EMBL/GenBank/DDBJ databases">
        <authorList>
            <person name="Ploux O."/>
        </authorList>
    </citation>
    <scope>NUCLEOTIDE SEQUENCE [LARGE SCALE GENOMIC DNA]</scope>
    <source>
        <strain evidence="2 3">UAMH 11012</strain>
    </source>
</reference>
<accession>A0A1L7XN65</accession>
<keyword evidence="1" id="KW-0472">Membrane</keyword>
<protein>
    <submittedName>
        <fullName evidence="2">Uncharacterized protein</fullName>
    </submittedName>
</protein>